<sequence>MELWSNSTLVNYKGKLGAFVGGGVGGVVTGETTSFELWVLVDAEKHEWSKHLYVLPPLWKNVVAKSDLYFVGLTGKDEIVLSELYLYDPFYVYYYNIKDNTVTRVEIQGMSAFKNFKFHVSLDHVEDVKLMQHV</sequence>
<reference evidence="3" key="2">
    <citation type="submission" date="2025-08" db="UniProtKB">
        <authorList>
            <consortium name="RefSeq"/>
        </authorList>
    </citation>
    <scope>IDENTIFICATION</scope>
    <source>
        <tissue evidence="3">Leaf</tissue>
    </source>
</reference>
<dbReference type="GeneID" id="130498002"/>
<gene>
    <name evidence="3" type="primary">LOC130498002</name>
</gene>
<dbReference type="PANTHER" id="PTHR31111">
    <property type="entry name" value="BNAA05G37150D PROTEIN-RELATED"/>
    <property type="match status" value="1"/>
</dbReference>
<dbReference type="PANTHER" id="PTHR31111:SF94">
    <property type="entry name" value="E3 UBIQUITIN-PROTEIN LIGASE SGIP1"/>
    <property type="match status" value="1"/>
</dbReference>
<dbReference type="InterPro" id="IPR017451">
    <property type="entry name" value="F-box-assoc_interact_dom"/>
</dbReference>
<name>A0A9W3C717_RAPSA</name>
<dbReference type="OrthoDB" id="1032004at2759"/>
<dbReference type="AlphaFoldDB" id="A0A9W3C717"/>
<dbReference type="Proteomes" id="UP000504610">
    <property type="component" value="Chromosome 7"/>
</dbReference>
<protein>
    <submittedName>
        <fullName evidence="3">F-box protein DOR-like</fullName>
    </submittedName>
</protein>
<dbReference type="RefSeq" id="XP_056847307.1">
    <property type="nucleotide sequence ID" value="XM_056991327.1"/>
</dbReference>
<reference evidence="2" key="1">
    <citation type="journal article" date="2019" name="Database">
        <title>The radish genome database (RadishGD): an integrated information resource for radish genomics.</title>
        <authorList>
            <person name="Yu H.J."/>
            <person name="Baek S."/>
            <person name="Lee Y.J."/>
            <person name="Cho A."/>
            <person name="Mun J.H."/>
        </authorList>
    </citation>
    <scope>NUCLEOTIDE SEQUENCE [LARGE SCALE GENOMIC DNA]</scope>
    <source>
        <strain evidence="2">cv. WK10039</strain>
    </source>
</reference>
<dbReference type="InterPro" id="IPR013187">
    <property type="entry name" value="F-box-assoc_dom_typ3"/>
</dbReference>
<evidence type="ECO:0000313" key="2">
    <source>
        <dbReference type="Proteomes" id="UP000504610"/>
    </source>
</evidence>
<keyword evidence="2" id="KW-1185">Reference proteome</keyword>
<evidence type="ECO:0000259" key="1">
    <source>
        <dbReference type="Pfam" id="PF08268"/>
    </source>
</evidence>
<feature type="domain" description="F-box associated beta-propeller type 3" evidence="1">
    <location>
        <begin position="4"/>
        <end position="125"/>
    </location>
</feature>
<accession>A0A9W3C717</accession>
<evidence type="ECO:0000313" key="3">
    <source>
        <dbReference type="RefSeq" id="XP_056847307.1"/>
    </source>
</evidence>
<dbReference type="KEGG" id="rsz:130498002"/>
<dbReference type="Pfam" id="PF08268">
    <property type="entry name" value="FBA_3"/>
    <property type="match status" value="1"/>
</dbReference>
<organism evidence="2 3">
    <name type="scientific">Raphanus sativus</name>
    <name type="common">Radish</name>
    <name type="synonym">Raphanus raphanistrum var. sativus</name>
    <dbReference type="NCBI Taxonomy" id="3726"/>
    <lineage>
        <taxon>Eukaryota</taxon>
        <taxon>Viridiplantae</taxon>
        <taxon>Streptophyta</taxon>
        <taxon>Embryophyta</taxon>
        <taxon>Tracheophyta</taxon>
        <taxon>Spermatophyta</taxon>
        <taxon>Magnoliopsida</taxon>
        <taxon>eudicotyledons</taxon>
        <taxon>Gunneridae</taxon>
        <taxon>Pentapetalae</taxon>
        <taxon>rosids</taxon>
        <taxon>malvids</taxon>
        <taxon>Brassicales</taxon>
        <taxon>Brassicaceae</taxon>
        <taxon>Brassiceae</taxon>
        <taxon>Raphanus</taxon>
    </lineage>
</organism>
<proteinExistence type="predicted"/>
<dbReference type="NCBIfam" id="TIGR01640">
    <property type="entry name" value="F_box_assoc_1"/>
    <property type="match status" value="1"/>
</dbReference>